<keyword evidence="1" id="KW-0472">Membrane</keyword>
<feature type="transmembrane region" description="Helical" evidence="1">
    <location>
        <begin position="5"/>
        <end position="24"/>
    </location>
</feature>
<feature type="transmembrane region" description="Helical" evidence="1">
    <location>
        <begin position="36"/>
        <end position="57"/>
    </location>
</feature>
<name>A0ABY8LVR5_9BACT</name>
<keyword evidence="1" id="KW-1133">Transmembrane helix</keyword>
<accession>A0ABY8LVR5</accession>
<evidence type="ECO:0000256" key="1">
    <source>
        <dbReference type="SAM" id="Phobius"/>
    </source>
</evidence>
<sequence length="69" mass="7733">MSTFLVFLLITIIKLFILQIILTIKLSPLKNAKSHYILALIGTFVSVVDFIGAILLLKEIKTSKMIKIS</sequence>
<proteinExistence type="predicted"/>
<reference evidence="2" key="1">
    <citation type="submission" date="2023-04" db="EMBL/GenBank/DDBJ databases">
        <title>Completed genome of Mycoplasma lagogenitalium type strain 12MS.</title>
        <authorList>
            <person name="Spergser J."/>
        </authorList>
    </citation>
    <scope>NUCLEOTIDE SEQUENCE</scope>
    <source>
        <strain evidence="2">12MS</strain>
    </source>
</reference>
<dbReference type="RefSeq" id="WP_280102188.1">
    <property type="nucleotide sequence ID" value="NZ_CP122979.1"/>
</dbReference>
<organism evidence="2 3">
    <name type="scientific">Mesomycoplasma lagogenitalium</name>
    <dbReference type="NCBI Taxonomy" id="171286"/>
    <lineage>
        <taxon>Bacteria</taxon>
        <taxon>Bacillati</taxon>
        <taxon>Mycoplasmatota</taxon>
        <taxon>Mycoplasmoidales</taxon>
        <taxon>Metamycoplasmataceae</taxon>
        <taxon>Mesomycoplasma</taxon>
    </lineage>
</organism>
<evidence type="ECO:0000313" key="2">
    <source>
        <dbReference type="EMBL" id="WGI36885.1"/>
    </source>
</evidence>
<keyword evidence="1" id="KW-0812">Transmembrane</keyword>
<dbReference type="Proteomes" id="UP001179842">
    <property type="component" value="Chromosome"/>
</dbReference>
<gene>
    <name evidence="2" type="ORF">QEG99_01200</name>
</gene>
<keyword evidence="3" id="KW-1185">Reference proteome</keyword>
<protein>
    <submittedName>
        <fullName evidence="2">Uncharacterized protein</fullName>
    </submittedName>
</protein>
<evidence type="ECO:0000313" key="3">
    <source>
        <dbReference type="Proteomes" id="UP001179842"/>
    </source>
</evidence>
<dbReference type="EMBL" id="CP122979">
    <property type="protein sequence ID" value="WGI36885.1"/>
    <property type="molecule type" value="Genomic_DNA"/>
</dbReference>